<gene>
    <name evidence="1" type="ORF">SAMN04490201_2750</name>
</gene>
<dbReference type="InterPro" id="IPR036388">
    <property type="entry name" value="WH-like_DNA-bd_sf"/>
</dbReference>
<dbReference type="EMBL" id="LT629795">
    <property type="protein sequence ID" value="SDU57131.1"/>
    <property type="molecule type" value="Genomic_DNA"/>
</dbReference>
<dbReference type="SUPFAM" id="SSF46894">
    <property type="entry name" value="C-terminal effector domain of the bipartite response regulators"/>
    <property type="match status" value="1"/>
</dbReference>
<accession>A0ABY0VV00</accession>
<protein>
    <recommendedName>
        <fullName evidence="3">OmpR/PhoB-type domain-containing protein</fullName>
    </recommendedName>
</protein>
<reference evidence="1 2" key="1">
    <citation type="submission" date="2016-10" db="EMBL/GenBank/DDBJ databases">
        <authorList>
            <person name="Varghese N."/>
            <person name="Submissions S."/>
        </authorList>
    </citation>
    <scope>NUCLEOTIDE SEQUENCE [LARGE SCALE GENOMIC DNA]</scope>
    <source>
        <strain evidence="1 2">BS3667</strain>
    </source>
</reference>
<dbReference type="InterPro" id="IPR016032">
    <property type="entry name" value="Sig_transdc_resp-reg_C-effctor"/>
</dbReference>
<proteinExistence type="predicted"/>
<keyword evidence="2" id="KW-1185">Reference proteome</keyword>
<dbReference type="Proteomes" id="UP000182058">
    <property type="component" value="Chromosome I"/>
</dbReference>
<sequence length="206" mass="23070">MKVTLRFSRNINAVNDHYSKTRLRSAATEFNDTYWHTPHILTPGSWSSAQPGTTSQYKYATDLCSLMTTKKPHLLKKHPTPTGISAIPTLKATASPATRSASVQYSNSPEVWLFCSASHSLCNNSTCIQLTAIESLLVQTLSRSDERICSKQELILGINKNTHSYCGLEMCLSRFQSKFKGAFGERLFRSVRNRGYCLVQDVQIID</sequence>
<dbReference type="Gene3D" id="1.10.10.10">
    <property type="entry name" value="Winged helix-like DNA-binding domain superfamily/Winged helix DNA-binding domain"/>
    <property type="match status" value="1"/>
</dbReference>
<evidence type="ECO:0008006" key="3">
    <source>
        <dbReference type="Google" id="ProtNLM"/>
    </source>
</evidence>
<name>A0ABY0VV00_9PSED</name>
<dbReference type="GeneID" id="96622548"/>
<dbReference type="RefSeq" id="WP_231984089.1">
    <property type="nucleotide sequence ID" value="NZ_CP049044.1"/>
</dbReference>
<evidence type="ECO:0000313" key="2">
    <source>
        <dbReference type="Proteomes" id="UP000182058"/>
    </source>
</evidence>
<evidence type="ECO:0000313" key="1">
    <source>
        <dbReference type="EMBL" id="SDU57131.1"/>
    </source>
</evidence>
<organism evidence="1 2">
    <name type="scientific">Pseudomonas psychrophila</name>
    <dbReference type="NCBI Taxonomy" id="122355"/>
    <lineage>
        <taxon>Bacteria</taxon>
        <taxon>Pseudomonadati</taxon>
        <taxon>Pseudomonadota</taxon>
        <taxon>Gammaproteobacteria</taxon>
        <taxon>Pseudomonadales</taxon>
        <taxon>Pseudomonadaceae</taxon>
        <taxon>Pseudomonas</taxon>
    </lineage>
</organism>